<gene>
    <name evidence="2" type="ORF">U6N30_28270</name>
</gene>
<feature type="compositionally biased region" description="Basic and acidic residues" evidence="1">
    <location>
        <begin position="1"/>
        <end position="18"/>
    </location>
</feature>
<reference evidence="2 3" key="1">
    <citation type="submission" date="2023-12" db="EMBL/GenBank/DDBJ databases">
        <title>Blastococcus brunescens sp. nov., an actonobacterium isolated from sandstone collected in sahara desert.</title>
        <authorList>
            <person name="Gtari M."/>
            <person name="Ghodhbane F."/>
        </authorList>
    </citation>
    <scope>NUCLEOTIDE SEQUENCE [LARGE SCALE GENOMIC DNA]</scope>
    <source>
        <strain evidence="2 3">BMG 8361</strain>
    </source>
</reference>
<evidence type="ECO:0000313" key="3">
    <source>
        <dbReference type="Proteomes" id="UP001324287"/>
    </source>
</evidence>
<organism evidence="2 3">
    <name type="scientific">Blastococcus brunescens</name>
    <dbReference type="NCBI Taxonomy" id="1564165"/>
    <lineage>
        <taxon>Bacteria</taxon>
        <taxon>Bacillati</taxon>
        <taxon>Actinomycetota</taxon>
        <taxon>Actinomycetes</taxon>
        <taxon>Geodermatophilales</taxon>
        <taxon>Geodermatophilaceae</taxon>
        <taxon>Blastococcus</taxon>
    </lineage>
</organism>
<sequence>MDVDIHPSDRAAGPEHGGRGHQRLAPRGTQVVDAQVDGRGHAPRPNSDGGMTRQVGEGGNDASVKGVTVLPDAQFGSERQSDPYRPRIRVRVQRLGTQEVVEGAPVDLGA</sequence>
<protein>
    <submittedName>
        <fullName evidence="2">Uncharacterized protein</fullName>
    </submittedName>
</protein>
<proteinExistence type="predicted"/>
<feature type="region of interest" description="Disordered" evidence="1">
    <location>
        <begin position="1"/>
        <end position="87"/>
    </location>
</feature>
<keyword evidence="3" id="KW-1185">Reference proteome</keyword>
<accession>A0ABZ1B3B8</accession>
<dbReference type="Proteomes" id="UP001324287">
    <property type="component" value="Chromosome"/>
</dbReference>
<evidence type="ECO:0000256" key="1">
    <source>
        <dbReference type="SAM" id="MobiDB-lite"/>
    </source>
</evidence>
<dbReference type="EMBL" id="CP141261">
    <property type="protein sequence ID" value="WRL63550.1"/>
    <property type="molecule type" value="Genomic_DNA"/>
</dbReference>
<name>A0ABZ1B3B8_9ACTN</name>
<evidence type="ECO:0000313" key="2">
    <source>
        <dbReference type="EMBL" id="WRL63550.1"/>
    </source>
</evidence>